<keyword evidence="1" id="KW-0413">Isomerase</keyword>
<dbReference type="SUPFAM" id="SSF52833">
    <property type="entry name" value="Thioredoxin-like"/>
    <property type="match status" value="1"/>
</dbReference>
<gene>
    <name evidence="1" type="ORF">SAMN06272739_3152</name>
</gene>
<dbReference type="InterPro" id="IPR036249">
    <property type="entry name" value="Thioredoxin-like_sf"/>
</dbReference>
<accession>A0A286H0U6</accession>
<name>A0A286H0U6_9ACTN</name>
<protein>
    <submittedName>
        <fullName evidence="1">Predicted dithiol-disulfide isomerase, DsbA family</fullName>
    </submittedName>
</protein>
<evidence type="ECO:0000313" key="1">
    <source>
        <dbReference type="EMBL" id="SOE01418.1"/>
    </source>
</evidence>
<dbReference type="InterPro" id="IPR053977">
    <property type="entry name" value="Rv2466c-like"/>
</dbReference>
<evidence type="ECO:0000313" key="2">
    <source>
        <dbReference type="Proteomes" id="UP000219482"/>
    </source>
</evidence>
<organism evidence="1 2">
    <name type="scientific">Blastococcus haudaquaticus</name>
    <dbReference type="NCBI Taxonomy" id="1938745"/>
    <lineage>
        <taxon>Bacteria</taxon>
        <taxon>Bacillati</taxon>
        <taxon>Actinomycetota</taxon>
        <taxon>Actinomycetes</taxon>
        <taxon>Geodermatophilales</taxon>
        <taxon>Geodermatophilaceae</taxon>
        <taxon>Blastococcus</taxon>
    </lineage>
</organism>
<sequence>MLPAMTDTSADCWFDPSCPYTWVTARWLREVERVRPVRVRWHVMSLTILNEHRDDDPEGDPEGWLRLPVRVFAAVQERFGQQALVELYEAYGRQVHDASIWGDLSDVLAAAGLPAELAAAADDEDNDLLVRASHEAGVALVGPHVGTPIVAADGAAWFGPVLSRVPRGEEAGRLWDGVVRVAGVDGFHELRGRPHAPPRSGP</sequence>
<dbReference type="EMBL" id="OCNK01000003">
    <property type="protein sequence ID" value="SOE01418.1"/>
    <property type="molecule type" value="Genomic_DNA"/>
</dbReference>
<dbReference type="Pfam" id="PF22234">
    <property type="entry name" value="Rv2466c-like"/>
    <property type="match status" value="1"/>
</dbReference>
<reference evidence="2" key="1">
    <citation type="submission" date="2017-09" db="EMBL/GenBank/DDBJ databases">
        <authorList>
            <person name="Varghese N."/>
            <person name="Submissions S."/>
        </authorList>
    </citation>
    <scope>NUCLEOTIDE SEQUENCE [LARGE SCALE GENOMIC DNA]</scope>
    <source>
        <strain evidence="2">DSM 44270</strain>
    </source>
</reference>
<keyword evidence="2" id="KW-1185">Reference proteome</keyword>
<dbReference type="AlphaFoldDB" id="A0A286H0U6"/>
<dbReference type="GO" id="GO:0016853">
    <property type="term" value="F:isomerase activity"/>
    <property type="evidence" value="ECO:0007669"/>
    <property type="project" value="UniProtKB-KW"/>
</dbReference>
<proteinExistence type="predicted"/>
<dbReference type="Proteomes" id="UP000219482">
    <property type="component" value="Unassembled WGS sequence"/>
</dbReference>
<dbReference type="Gene3D" id="3.40.30.10">
    <property type="entry name" value="Glutaredoxin"/>
    <property type="match status" value="1"/>
</dbReference>